<dbReference type="EMBL" id="MN739401">
    <property type="protein sequence ID" value="QHT02816.1"/>
    <property type="molecule type" value="Genomic_DNA"/>
</dbReference>
<proteinExistence type="predicted"/>
<sequence length="85" mass="9970">MTTLEEVTAKLESVENELATVKGDLEFYKSIFKTHRNSAIFNLRIKSINGKQLWVDKVHADYSLKKQLDTDEETIEWLQPVRCER</sequence>
<reference evidence="1" key="1">
    <citation type="journal article" date="2020" name="Nature">
        <title>Giant virus diversity and host interactions through global metagenomics.</title>
        <authorList>
            <person name="Schulz F."/>
            <person name="Roux S."/>
            <person name="Paez-Espino D."/>
            <person name="Jungbluth S."/>
            <person name="Walsh D.A."/>
            <person name="Denef V.J."/>
            <person name="McMahon K.D."/>
            <person name="Konstantinidis K.T."/>
            <person name="Eloe-Fadrosh E.A."/>
            <person name="Kyrpides N.C."/>
            <person name="Woyke T."/>
        </authorList>
    </citation>
    <scope>NUCLEOTIDE SEQUENCE</scope>
    <source>
        <strain evidence="1">GVMAG-M-3300020595-32</strain>
    </source>
</reference>
<organism evidence="1">
    <name type="scientific">viral metagenome</name>
    <dbReference type="NCBI Taxonomy" id="1070528"/>
    <lineage>
        <taxon>unclassified sequences</taxon>
        <taxon>metagenomes</taxon>
        <taxon>organismal metagenomes</taxon>
    </lineage>
</organism>
<name>A0A6C0CDI9_9ZZZZ</name>
<protein>
    <submittedName>
        <fullName evidence="1">Uncharacterized protein</fullName>
    </submittedName>
</protein>
<dbReference type="AlphaFoldDB" id="A0A6C0CDI9"/>
<accession>A0A6C0CDI9</accession>
<evidence type="ECO:0000313" key="1">
    <source>
        <dbReference type="EMBL" id="QHT02816.1"/>
    </source>
</evidence>